<proteinExistence type="predicted"/>
<evidence type="ECO:0000313" key="2">
    <source>
        <dbReference type="EMBL" id="MCI26186.1"/>
    </source>
</evidence>
<dbReference type="AlphaFoldDB" id="A0A392QRP2"/>
<evidence type="ECO:0000313" key="1">
    <source>
        <dbReference type="EMBL" id="MCH93881.1"/>
    </source>
</evidence>
<sequence>MHGRCKHIDVRYHFLRDLSKDGVIELKFCKSQNQLADIMTKALKLEAFCKLREALGVCDFSQED</sequence>
<dbReference type="Proteomes" id="UP000265520">
    <property type="component" value="Unassembled WGS sequence"/>
</dbReference>
<name>A0A392QRP2_9FABA</name>
<organism evidence="2 3">
    <name type="scientific">Trifolium medium</name>
    <dbReference type="NCBI Taxonomy" id="97028"/>
    <lineage>
        <taxon>Eukaryota</taxon>
        <taxon>Viridiplantae</taxon>
        <taxon>Streptophyta</taxon>
        <taxon>Embryophyta</taxon>
        <taxon>Tracheophyta</taxon>
        <taxon>Spermatophyta</taxon>
        <taxon>Magnoliopsida</taxon>
        <taxon>eudicotyledons</taxon>
        <taxon>Gunneridae</taxon>
        <taxon>Pentapetalae</taxon>
        <taxon>rosids</taxon>
        <taxon>fabids</taxon>
        <taxon>Fabales</taxon>
        <taxon>Fabaceae</taxon>
        <taxon>Papilionoideae</taxon>
        <taxon>50 kb inversion clade</taxon>
        <taxon>NPAAA clade</taxon>
        <taxon>Hologalegina</taxon>
        <taxon>IRL clade</taxon>
        <taxon>Trifolieae</taxon>
        <taxon>Trifolium</taxon>
    </lineage>
</organism>
<dbReference type="CDD" id="cd09272">
    <property type="entry name" value="RNase_HI_RT_Ty1"/>
    <property type="match status" value="1"/>
</dbReference>
<evidence type="ECO:0000313" key="3">
    <source>
        <dbReference type="Proteomes" id="UP000265520"/>
    </source>
</evidence>
<gene>
    <name evidence="1" type="ORF">A2U01_0014835</name>
</gene>
<comment type="caution">
    <text evidence="2">The sequence shown here is derived from an EMBL/GenBank/DDBJ whole genome shotgun (WGS) entry which is preliminary data.</text>
</comment>
<dbReference type="EMBL" id="LXQA010151733">
    <property type="protein sequence ID" value="MCI26186.1"/>
    <property type="molecule type" value="Genomic_DNA"/>
</dbReference>
<protein>
    <submittedName>
        <fullName evidence="2">Disease resistance protein</fullName>
    </submittedName>
</protein>
<keyword evidence="3" id="KW-1185">Reference proteome</keyword>
<reference evidence="2 3" key="1">
    <citation type="journal article" date="2018" name="Front. Plant Sci.">
        <title>Red Clover (Trifolium pratense) and Zigzag Clover (T. medium) - A Picture of Genomic Similarities and Differences.</title>
        <authorList>
            <person name="Dluhosova J."/>
            <person name="Istvanek J."/>
            <person name="Nedelnik J."/>
            <person name="Repkova J."/>
        </authorList>
    </citation>
    <scope>NUCLEOTIDE SEQUENCE [LARGE SCALE GENOMIC DNA]</scope>
    <source>
        <strain evidence="2">10/8</strain>
        <strain evidence="3">cv. 10/8</strain>
        <tissue evidence="2">Leaf</tissue>
    </source>
</reference>
<accession>A0A392QRP2</accession>
<dbReference type="EMBL" id="LXQA010025998">
    <property type="protein sequence ID" value="MCH93881.1"/>
    <property type="molecule type" value="Genomic_DNA"/>
</dbReference>